<feature type="binding site" evidence="9 11">
    <location>
        <position position="38"/>
    </location>
    <ligand>
        <name>substrate</name>
    </ligand>
</feature>
<evidence type="ECO:0000256" key="7">
    <source>
        <dbReference type="ARBA" id="ARBA00049157"/>
    </source>
</evidence>
<evidence type="ECO:0000256" key="10">
    <source>
        <dbReference type="PIRSR" id="PIRSR614732-1"/>
    </source>
</evidence>
<dbReference type="PROSITE" id="PS00156">
    <property type="entry name" value="OMPDECASE"/>
    <property type="match status" value="1"/>
</dbReference>
<comment type="function">
    <text evidence="1 9">Catalyzes the decarboxylation of orotidine 5'-monophosphate (OMP) to uridine 5'-monophosphate (UMP).</text>
</comment>
<dbReference type="AlphaFoldDB" id="G2KUJ7"/>
<dbReference type="Proteomes" id="UP000001285">
    <property type="component" value="Chromosome"/>
</dbReference>
<evidence type="ECO:0000256" key="8">
    <source>
        <dbReference type="ARBA" id="ARBA00061012"/>
    </source>
</evidence>
<evidence type="ECO:0000259" key="13">
    <source>
        <dbReference type="SMART" id="SM00934"/>
    </source>
</evidence>
<dbReference type="FunFam" id="3.20.20.70:FF:000015">
    <property type="entry name" value="Orotidine 5'-phosphate decarboxylase"/>
    <property type="match status" value="1"/>
</dbReference>
<dbReference type="SMART" id="SM00934">
    <property type="entry name" value="OMPdecase"/>
    <property type="match status" value="1"/>
</dbReference>
<dbReference type="InterPro" id="IPR014732">
    <property type="entry name" value="OMPdecase"/>
</dbReference>
<feature type="binding site" evidence="9 11">
    <location>
        <position position="220"/>
    </location>
    <ligand>
        <name>substrate</name>
    </ligand>
</feature>
<dbReference type="HAMAP" id="MF_01200_B">
    <property type="entry name" value="OMPdecase_type1_B"/>
    <property type="match status" value="1"/>
</dbReference>
<dbReference type="NCBIfam" id="TIGR01740">
    <property type="entry name" value="pyrF"/>
    <property type="match status" value="1"/>
</dbReference>
<dbReference type="InterPro" id="IPR001754">
    <property type="entry name" value="OMPdeCOase_dom"/>
</dbReference>
<evidence type="ECO:0000256" key="11">
    <source>
        <dbReference type="PIRSR" id="PIRSR614732-2"/>
    </source>
</evidence>
<dbReference type="GO" id="GO:0005829">
    <property type="term" value="C:cytosol"/>
    <property type="evidence" value="ECO:0007669"/>
    <property type="project" value="TreeGrafter"/>
</dbReference>
<dbReference type="KEGG" id="lsn:LSA_12210"/>
<dbReference type="CDD" id="cd04725">
    <property type="entry name" value="OMP_decarboxylase_like"/>
    <property type="match status" value="1"/>
</dbReference>
<feature type="active site" description="Proton donor" evidence="9">
    <location>
        <position position="67"/>
    </location>
</feature>
<feature type="binding site" evidence="9 11">
    <location>
        <position position="129"/>
    </location>
    <ligand>
        <name>substrate</name>
    </ligand>
</feature>
<evidence type="ECO:0000256" key="3">
    <source>
        <dbReference type="ARBA" id="ARBA00011738"/>
    </source>
</evidence>
<dbReference type="Pfam" id="PF00215">
    <property type="entry name" value="OMPdecase"/>
    <property type="match status" value="1"/>
</dbReference>
<accession>G2KUJ7</accession>
<feature type="active site" description="For OMPdecase activity" evidence="10">
    <location>
        <position position="65"/>
    </location>
</feature>
<dbReference type="InterPro" id="IPR047596">
    <property type="entry name" value="OMPdecase_bac"/>
</dbReference>
<organism evidence="14 15">
    <name type="scientific">Fructilactobacillus sanfranciscensis (strain TMW 1.1304)</name>
    <name type="common">Lactobacillus sanfranciscensis</name>
    <dbReference type="NCBI Taxonomy" id="714313"/>
    <lineage>
        <taxon>Bacteria</taxon>
        <taxon>Bacillati</taxon>
        <taxon>Bacillota</taxon>
        <taxon>Bacilli</taxon>
        <taxon>Lactobacillales</taxon>
        <taxon>Lactobacillaceae</taxon>
        <taxon>Fructilactobacillus</taxon>
    </lineage>
</organism>
<feature type="active site" description="For OMPdecase activity" evidence="10">
    <location>
        <position position="70"/>
    </location>
</feature>
<keyword evidence="15" id="KW-1185">Reference proteome</keyword>
<feature type="binding site" evidence="9 11">
    <location>
        <position position="221"/>
    </location>
    <ligand>
        <name>substrate</name>
    </ligand>
</feature>
<dbReference type="GO" id="GO:0044205">
    <property type="term" value="P:'de novo' UMP biosynthetic process"/>
    <property type="evidence" value="ECO:0007669"/>
    <property type="project" value="UniProtKB-UniRule"/>
</dbReference>
<feature type="domain" description="Orotidine 5'-phosphate decarboxylase" evidence="13">
    <location>
        <begin position="9"/>
        <end position="236"/>
    </location>
</feature>
<reference evidence="14 15" key="1">
    <citation type="journal article" date="2011" name="Microb. Cell Fact.">
        <title>Genomic analysis reveals Lactobacillus sanfranciscensis as stable element in traditional sourdoughs.</title>
        <authorList>
            <person name="Vogel R.F."/>
            <person name="Pavlovic M."/>
            <person name="Ehrmann M.A."/>
            <person name="Wiezer A."/>
            <person name="Liesegang H."/>
            <person name="Offschanka S."/>
            <person name="Voget S."/>
            <person name="Angelov A."/>
            <person name="Bocker G."/>
            <person name="Liebl W."/>
        </authorList>
    </citation>
    <scope>NUCLEOTIDE SEQUENCE [LARGE SCALE GENOMIC DNA]</scope>
    <source>
        <strain evidence="14 15">TMW 1.1304</strain>
    </source>
</reference>
<feature type="binding site" evidence="9">
    <location>
        <begin position="65"/>
        <end position="74"/>
    </location>
    <ligand>
        <name>substrate</name>
    </ligand>
</feature>
<name>G2KUJ7_FRUST</name>
<keyword evidence="5 9" id="KW-0665">Pyrimidine biosynthesis</keyword>
<dbReference type="STRING" id="714313.LSA_12210"/>
<feature type="binding site" evidence="9 11">
    <location>
        <position position="15"/>
    </location>
    <ligand>
        <name>substrate</name>
    </ligand>
</feature>
<feature type="active site" description="For OMPdecase activity" evidence="10">
    <location>
        <position position="67"/>
    </location>
</feature>
<comment type="catalytic activity">
    <reaction evidence="7 9 12">
        <text>orotidine 5'-phosphate + H(+) = UMP + CO2</text>
        <dbReference type="Rhea" id="RHEA:11596"/>
        <dbReference type="ChEBI" id="CHEBI:15378"/>
        <dbReference type="ChEBI" id="CHEBI:16526"/>
        <dbReference type="ChEBI" id="CHEBI:57538"/>
        <dbReference type="ChEBI" id="CHEBI:57865"/>
        <dbReference type="EC" id="4.1.1.23"/>
    </reaction>
</comment>
<dbReference type="EMBL" id="CP002461">
    <property type="protein sequence ID" value="AEN99595.1"/>
    <property type="molecule type" value="Genomic_DNA"/>
</dbReference>
<evidence type="ECO:0000256" key="5">
    <source>
        <dbReference type="ARBA" id="ARBA00022975"/>
    </source>
</evidence>
<dbReference type="HOGENOM" id="CLU_067069_1_0_9"/>
<dbReference type="InterPro" id="IPR013785">
    <property type="entry name" value="Aldolase_TIM"/>
</dbReference>
<evidence type="ECO:0000313" key="15">
    <source>
        <dbReference type="Proteomes" id="UP000001285"/>
    </source>
</evidence>
<evidence type="ECO:0000313" key="14">
    <source>
        <dbReference type="EMBL" id="AEN99595.1"/>
    </source>
</evidence>
<evidence type="ECO:0000256" key="2">
    <source>
        <dbReference type="ARBA" id="ARBA00004861"/>
    </source>
</evidence>
<evidence type="ECO:0000256" key="12">
    <source>
        <dbReference type="RuleBase" id="RU000512"/>
    </source>
</evidence>
<dbReference type="PANTHER" id="PTHR32119">
    <property type="entry name" value="OROTIDINE 5'-PHOSPHATE DECARBOXYLASE"/>
    <property type="match status" value="1"/>
</dbReference>
<comment type="similarity">
    <text evidence="8 9">Belongs to the OMP decarboxylase family. Type 1 subfamily.</text>
</comment>
<dbReference type="PANTHER" id="PTHR32119:SF2">
    <property type="entry name" value="OROTIDINE 5'-PHOSPHATE DECARBOXYLASE"/>
    <property type="match status" value="1"/>
</dbReference>
<dbReference type="InterPro" id="IPR011060">
    <property type="entry name" value="RibuloseP-bd_barrel"/>
</dbReference>
<feature type="binding site" evidence="9 11">
    <location>
        <position position="200"/>
    </location>
    <ligand>
        <name>substrate</name>
    </ligand>
</feature>
<dbReference type="UniPathway" id="UPA00070">
    <property type="reaction ID" value="UER00120"/>
</dbReference>
<protein>
    <recommendedName>
        <fullName evidence="9">Orotidine 5'-phosphate decarboxylase</fullName>
        <ecNumber evidence="9">4.1.1.23</ecNumber>
    </recommendedName>
    <alternativeName>
        <fullName evidence="9">OMP decarboxylase</fullName>
        <shortName evidence="9">OMPDCase</shortName>
        <shortName evidence="9">OMPdecase</shortName>
    </alternativeName>
</protein>
<dbReference type="SUPFAM" id="SSF51366">
    <property type="entry name" value="Ribulose-phoshate binding barrel"/>
    <property type="match status" value="1"/>
</dbReference>
<comment type="pathway">
    <text evidence="2 9 12">Pyrimidine metabolism; UMP biosynthesis via de novo pathway; UMP from orotate: step 2/2.</text>
</comment>
<keyword evidence="6 9" id="KW-0456">Lyase</keyword>
<comment type="subunit">
    <text evidence="3 9">Homodimer.</text>
</comment>
<keyword evidence="4 9" id="KW-0210">Decarboxylase</keyword>
<evidence type="ECO:0000256" key="4">
    <source>
        <dbReference type="ARBA" id="ARBA00022793"/>
    </source>
</evidence>
<dbReference type="GO" id="GO:0004590">
    <property type="term" value="F:orotidine-5'-phosphate decarboxylase activity"/>
    <property type="evidence" value="ECO:0007669"/>
    <property type="project" value="UniProtKB-UniRule"/>
</dbReference>
<sequence>MLEVVMNKPIMIALDFPSVSQVNQFLNQFEDPSQLTVKIGMELFYQAGPEVVKQIKQRGCKIFLDLKLFDIPHTVEKAMEQLGALGVDYTTVHTLGGQAMMEAAKRGLKAGAEKAGLPEPHLLGVTELTSISQTVLENEQNCKLPMNEQVVALAKLAQKSGCDGVITSALELKDLTSALGTDFEYVVPGIRMQQDAAGDQSRVATPATAKADGAFAIVVGRPITQSQNPIAAYERYIKDWNLK</sequence>
<dbReference type="GO" id="GO:0006207">
    <property type="term" value="P:'de novo' pyrimidine nucleobase biosynthetic process"/>
    <property type="evidence" value="ECO:0007669"/>
    <property type="project" value="InterPro"/>
</dbReference>
<gene>
    <name evidence="9 14" type="primary">pyrF</name>
    <name evidence="14" type="ordered locus">LSA_12210</name>
</gene>
<dbReference type="eggNOG" id="COG0284">
    <property type="taxonomic scope" value="Bacteria"/>
</dbReference>
<evidence type="ECO:0000256" key="1">
    <source>
        <dbReference type="ARBA" id="ARBA00002356"/>
    </source>
</evidence>
<evidence type="ECO:0000256" key="9">
    <source>
        <dbReference type="HAMAP-Rule" id="MF_01200"/>
    </source>
</evidence>
<dbReference type="InterPro" id="IPR018089">
    <property type="entry name" value="OMPdecase_AS"/>
</dbReference>
<proteinExistence type="inferred from homology"/>
<feature type="binding site" evidence="9 11">
    <location>
        <position position="191"/>
    </location>
    <ligand>
        <name>substrate</name>
    </ligand>
</feature>
<dbReference type="Gene3D" id="3.20.20.70">
    <property type="entry name" value="Aldolase class I"/>
    <property type="match status" value="1"/>
</dbReference>
<evidence type="ECO:0000256" key="6">
    <source>
        <dbReference type="ARBA" id="ARBA00023239"/>
    </source>
</evidence>
<dbReference type="NCBIfam" id="NF001273">
    <property type="entry name" value="PRK00230.1"/>
    <property type="match status" value="1"/>
</dbReference>
<dbReference type="EC" id="4.1.1.23" evidence="9"/>